<feature type="domain" description="C6" evidence="1">
    <location>
        <begin position="72"/>
        <end position="166"/>
    </location>
</feature>
<dbReference type="PANTHER" id="PTHR21629:SF5">
    <property type="entry name" value="C6 DOMAIN-CONTAINING PROTEIN"/>
    <property type="match status" value="1"/>
</dbReference>
<dbReference type="SMART" id="SM01048">
    <property type="entry name" value="C6"/>
    <property type="match status" value="1"/>
</dbReference>
<organism evidence="2 3">
    <name type="scientific">Diploscapter pachys</name>
    <dbReference type="NCBI Taxonomy" id="2018661"/>
    <lineage>
        <taxon>Eukaryota</taxon>
        <taxon>Metazoa</taxon>
        <taxon>Ecdysozoa</taxon>
        <taxon>Nematoda</taxon>
        <taxon>Chromadorea</taxon>
        <taxon>Rhabditida</taxon>
        <taxon>Rhabditina</taxon>
        <taxon>Rhabditomorpha</taxon>
        <taxon>Rhabditoidea</taxon>
        <taxon>Rhabditidae</taxon>
        <taxon>Diploscapter</taxon>
    </lineage>
</organism>
<sequence>MLRPNRSLRRHNCSRRIVNDNAYEYSVSNDEYDGRERETTGIETTNMISTTELMTTELMTTKPPTTTTPNPCTSCAMGDVTIITDDPNEGAKLFEMNTVSTVNGCKVYTFVCTGTSANIQLNSVFTIGDPGSGTDDTVTAMLDCNANGQWVYTAMGVSTVITTAECDAVD</sequence>
<dbReference type="InterPro" id="IPR002601">
    <property type="entry name" value="C6_domain"/>
</dbReference>
<accession>A0A2A2JJS1</accession>
<gene>
    <name evidence="2" type="ORF">WR25_00573</name>
</gene>
<evidence type="ECO:0000313" key="2">
    <source>
        <dbReference type="EMBL" id="PAV62006.1"/>
    </source>
</evidence>
<evidence type="ECO:0000259" key="1">
    <source>
        <dbReference type="SMART" id="SM01048"/>
    </source>
</evidence>
<keyword evidence="3" id="KW-1185">Reference proteome</keyword>
<evidence type="ECO:0000313" key="3">
    <source>
        <dbReference type="Proteomes" id="UP000218231"/>
    </source>
</evidence>
<dbReference type="Proteomes" id="UP000218231">
    <property type="component" value="Unassembled WGS sequence"/>
</dbReference>
<dbReference type="Pfam" id="PF01681">
    <property type="entry name" value="C6"/>
    <property type="match status" value="1"/>
</dbReference>
<dbReference type="AlphaFoldDB" id="A0A2A2JJS1"/>
<name>A0A2A2JJS1_9BILA</name>
<protein>
    <recommendedName>
        <fullName evidence="1">C6 domain-containing protein</fullName>
    </recommendedName>
</protein>
<dbReference type="EMBL" id="LIAE01010390">
    <property type="protein sequence ID" value="PAV62006.1"/>
    <property type="molecule type" value="Genomic_DNA"/>
</dbReference>
<reference evidence="2 3" key="1">
    <citation type="journal article" date="2017" name="Curr. Biol.">
        <title>Genome architecture and evolution of a unichromosomal asexual nematode.</title>
        <authorList>
            <person name="Fradin H."/>
            <person name="Zegar C."/>
            <person name="Gutwein M."/>
            <person name="Lucas J."/>
            <person name="Kovtun M."/>
            <person name="Corcoran D."/>
            <person name="Baugh L.R."/>
            <person name="Kiontke K."/>
            <person name="Gunsalus K."/>
            <person name="Fitch D.H."/>
            <person name="Piano F."/>
        </authorList>
    </citation>
    <scope>NUCLEOTIDE SEQUENCE [LARGE SCALE GENOMIC DNA]</scope>
    <source>
        <strain evidence="2">PF1309</strain>
    </source>
</reference>
<proteinExistence type="predicted"/>
<comment type="caution">
    <text evidence="2">The sequence shown here is derived from an EMBL/GenBank/DDBJ whole genome shotgun (WGS) entry which is preliminary data.</text>
</comment>
<dbReference type="PANTHER" id="PTHR21629">
    <property type="entry name" value="C6 DOMAIN-CONTAINING PROTEIN"/>
    <property type="match status" value="1"/>
</dbReference>